<dbReference type="AlphaFoldDB" id="A0A9D1L0A3"/>
<evidence type="ECO:0000256" key="1">
    <source>
        <dbReference type="SAM" id="Phobius"/>
    </source>
</evidence>
<feature type="transmembrane region" description="Helical" evidence="1">
    <location>
        <begin position="300"/>
        <end position="318"/>
    </location>
</feature>
<feature type="transmembrane region" description="Helical" evidence="1">
    <location>
        <begin position="371"/>
        <end position="395"/>
    </location>
</feature>
<keyword evidence="1" id="KW-1133">Transmembrane helix</keyword>
<name>A0A9D1L0A3_9FIRM</name>
<reference evidence="2" key="2">
    <citation type="journal article" date="2021" name="PeerJ">
        <title>Extensive microbial diversity within the chicken gut microbiome revealed by metagenomics and culture.</title>
        <authorList>
            <person name="Gilroy R."/>
            <person name="Ravi A."/>
            <person name="Getino M."/>
            <person name="Pursley I."/>
            <person name="Horton D.L."/>
            <person name="Alikhan N.F."/>
            <person name="Baker D."/>
            <person name="Gharbi K."/>
            <person name="Hall N."/>
            <person name="Watson M."/>
            <person name="Adriaenssens E.M."/>
            <person name="Foster-Nyarko E."/>
            <person name="Jarju S."/>
            <person name="Secka A."/>
            <person name="Antonio M."/>
            <person name="Oren A."/>
            <person name="Chaudhuri R.R."/>
            <person name="La Ragione R."/>
            <person name="Hildebrand F."/>
            <person name="Pallen M.J."/>
        </authorList>
    </citation>
    <scope>NUCLEOTIDE SEQUENCE</scope>
    <source>
        <strain evidence="2">CHK195-11698</strain>
    </source>
</reference>
<feature type="transmembrane region" description="Helical" evidence="1">
    <location>
        <begin position="172"/>
        <end position="191"/>
    </location>
</feature>
<feature type="transmembrane region" description="Helical" evidence="1">
    <location>
        <begin position="125"/>
        <end position="151"/>
    </location>
</feature>
<dbReference type="Proteomes" id="UP000824175">
    <property type="component" value="Unassembled WGS sequence"/>
</dbReference>
<keyword evidence="1" id="KW-0812">Transmembrane</keyword>
<evidence type="ECO:0000313" key="2">
    <source>
        <dbReference type="EMBL" id="HIU13554.1"/>
    </source>
</evidence>
<feature type="transmembrane region" description="Helical" evidence="1">
    <location>
        <begin position="276"/>
        <end position="294"/>
    </location>
</feature>
<feature type="transmembrane region" description="Helical" evidence="1">
    <location>
        <begin position="224"/>
        <end position="247"/>
    </location>
</feature>
<feature type="transmembrane region" description="Helical" evidence="1">
    <location>
        <begin position="464"/>
        <end position="486"/>
    </location>
</feature>
<dbReference type="EMBL" id="DVMJ01000051">
    <property type="protein sequence ID" value="HIU13554.1"/>
    <property type="molecule type" value="Genomic_DNA"/>
</dbReference>
<proteinExistence type="predicted"/>
<protein>
    <submittedName>
        <fullName evidence="2">Citrate transporter</fullName>
    </submittedName>
</protein>
<reference evidence="2" key="1">
    <citation type="submission" date="2020-10" db="EMBL/GenBank/DDBJ databases">
        <authorList>
            <person name="Gilroy R."/>
        </authorList>
    </citation>
    <scope>NUCLEOTIDE SEQUENCE</scope>
    <source>
        <strain evidence="2">CHK195-11698</strain>
    </source>
</reference>
<feature type="transmembrane region" description="Helical" evidence="1">
    <location>
        <begin position="427"/>
        <end position="452"/>
    </location>
</feature>
<feature type="transmembrane region" description="Helical" evidence="1">
    <location>
        <begin position="7"/>
        <end position="27"/>
    </location>
</feature>
<evidence type="ECO:0000313" key="3">
    <source>
        <dbReference type="Proteomes" id="UP000824175"/>
    </source>
</evidence>
<organism evidence="2 3">
    <name type="scientific">Candidatus Fimiplasma intestinipullorum</name>
    <dbReference type="NCBI Taxonomy" id="2840825"/>
    <lineage>
        <taxon>Bacteria</taxon>
        <taxon>Bacillati</taxon>
        <taxon>Bacillota</taxon>
        <taxon>Clostridia</taxon>
        <taxon>Eubacteriales</taxon>
        <taxon>Candidatus Fimiplasma</taxon>
    </lineage>
</organism>
<feature type="transmembrane region" description="Helical" evidence="1">
    <location>
        <begin position="402"/>
        <end position="421"/>
    </location>
</feature>
<keyword evidence="1" id="KW-0472">Membrane</keyword>
<comment type="caution">
    <text evidence="2">The sequence shown here is derived from an EMBL/GenBank/DDBJ whole genome shotgun (WGS) entry which is preliminary data.</text>
</comment>
<feature type="transmembrane region" description="Helical" evidence="1">
    <location>
        <begin position="339"/>
        <end position="359"/>
    </location>
</feature>
<gene>
    <name evidence="2" type="ORF">IAD15_05740</name>
</gene>
<feature type="transmembrane region" description="Helical" evidence="1">
    <location>
        <begin position="90"/>
        <end position="113"/>
    </location>
</feature>
<accession>A0A9D1L0A3</accession>
<sequence>MSKNAKMTLVHVTIALVFMIAFPRIGLTLPNVTPVGMEVLAIFLGTLYLWTTIDPLTSSLIAIIMLALSSYDTASNVLATCFGNPTVVQMFFLMIFMGGLTNRGITIYIARWIMTRKFIEGKPWVFTTVMMLGTFLMSVFIGAFAPIFLFWPVLYGVFDDVGFKKTDKYPKIMIMGIVIAALIGFPVPPYMGNGLALLGNYRGLLQNFPALQGLPGITISDASYFIACFVSGLLLIFASVLVMKYVFKPDVTPMKNMTIEMLEKNPLPPMSNSQKFYGIFLCLFVFIMLVPSLLPDLPVLSFLNTNSIAMVMVLVAVVSLVQFDDGPVLRFGQVMGKDFAWPTFFLCTSAILLGSVLTSEKTGITPFLNTVLTPIFSGMSGFMFTVFLMLIATLLTNISNSLVIGMILQPVALTYCATAGVHPAPIITLLSFTVLLTAACTPAASPFAAMMFGNKEWLTSGDVYRYSIVFVLVEFVLILVVCIPFVNLLF</sequence>